<name>A0ABD5PG05_9EURY</name>
<feature type="transmembrane region" description="Helical" evidence="2">
    <location>
        <begin position="450"/>
        <end position="468"/>
    </location>
</feature>
<feature type="transmembrane region" description="Helical" evidence="2">
    <location>
        <begin position="474"/>
        <end position="491"/>
    </location>
</feature>
<feature type="transmembrane region" description="Helical" evidence="2">
    <location>
        <begin position="149"/>
        <end position="167"/>
    </location>
</feature>
<evidence type="ECO:0000256" key="2">
    <source>
        <dbReference type="SAM" id="Phobius"/>
    </source>
</evidence>
<feature type="transmembrane region" description="Helical" evidence="2">
    <location>
        <begin position="853"/>
        <end position="874"/>
    </location>
</feature>
<feature type="transmembrane region" description="Helical" evidence="2">
    <location>
        <begin position="744"/>
        <end position="762"/>
    </location>
</feature>
<feature type="domain" description="TRAP C4-dicarboxylate transport system permease DctM subunit" evidence="3">
    <location>
        <begin position="212"/>
        <end position="552"/>
    </location>
</feature>
<keyword evidence="5" id="KW-1185">Reference proteome</keyword>
<organism evidence="4 5">
    <name type="scientific">Halobium salinum</name>
    <dbReference type="NCBI Taxonomy" id="1364940"/>
    <lineage>
        <taxon>Archaea</taxon>
        <taxon>Methanobacteriati</taxon>
        <taxon>Methanobacteriota</taxon>
        <taxon>Stenosarchaea group</taxon>
        <taxon>Halobacteria</taxon>
        <taxon>Halobacteriales</taxon>
        <taxon>Haloferacaceae</taxon>
        <taxon>Halobium</taxon>
    </lineage>
</organism>
<keyword evidence="2" id="KW-0472">Membrane</keyword>
<gene>
    <name evidence="4" type="ORF">ACFO0N_17620</name>
</gene>
<evidence type="ECO:0000259" key="3">
    <source>
        <dbReference type="Pfam" id="PF06808"/>
    </source>
</evidence>
<feature type="transmembrane region" description="Helical" evidence="2">
    <location>
        <begin position="94"/>
        <end position="116"/>
    </location>
</feature>
<feature type="transmembrane region" description="Helical" evidence="2">
    <location>
        <begin position="532"/>
        <end position="560"/>
    </location>
</feature>
<feature type="transmembrane region" description="Helical" evidence="2">
    <location>
        <begin position="225"/>
        <end position="244"/>
    </location>
</feature>
<reference evidence="4 5" key="1">
    <citation type="journal article" date="2019" name="Int. J. Syst. Evol. Microbiol.">
        <title>The Global Catalogue of Microorganisms (GCM) 10K type strain sequencing project: providing services to taxonomists for standard genome sequencing and annotation.</title>
        <authorList>
            <consortium name="The Broad Institute Genomics Platform"/>
            <consortium name="The Broad Institute Genome Sequencing Center for Infectious Disease"/>
            <person name="Wu L."/>
            <person name="Ma J."/>
        </authorList>
    </citation>
    <scope>NUCLEOTIDE SEQUENCE [LARGE SCALE GENOMIC DNA]</scope>
    <source>
        <strain evidence="4 5">CGMCC 1.12553</strain>
    </source>
</reference>
<feature type="compositionally biased region" description="Acidic residues" evidence="1">
    <location>
        <begin position="7"/>
        <end position="19"/>
    </location>
</feature>
<feature type="transmembrane region" description="Helical" evidence="2">
    <location>
        <begin position="196"/>
        <end position="218"/>
    </location>
</feature>
<feature type="transmembrane region" description="Helical" evidence="2">
    <location>
        <begin position="503"/>
        <end position="526"/>
    </location>
</feature>
<feature type="transmembrane region" description="Helical" evidence="2">
    <location>
        <begin position="54"/>
        <end position="74"/>
    </location>
</feature>
<feature type="domain" description="TRAP C4-dicarboxylate transport system permease DctM subunit" evidence="3">
    <location>
        <begin position="603"/>
        <end position="762"/>
    </location>
</feature>
<dbReference type="Pfam" id="PF06808">
    <property type="entry name" value="DctM"/>
    <property type="match status" value="2"/>
</dbReference>
<proteinExistence type="predicted"/>
<feature type="transmembrane region" description="Helical" evidence="2">
    <location>
        <begin position="822"/>
        <end position="841"/>
    </location>
</feature>
<dbReference type="NCBIfam" id="TIGR02123">
    <property type="entry name" value="TRAP_fused"/>
    <property type="match status" value="1"/>
</dbReference>
<dbReference type="RefSeq" id="WP_267621319.1">
    <property type="nucleotide sequence ID" value="NZ_JAODIW010000006.1"/>
</dbReference>
<feature type="transmembrane region" description="Helical" evidence="2">
    <location>
        <begin position="279"/>
        <end position="300"/>
    </location>
</feature>
<protein>
    <submittedName>
        <fullName evidence="4">TRAP transporter permease</fullName>
    </submittedName>
</protein>
<feature type="transmembrane region" description="Helical" evidence="2">
    <location>
        <begin position="703"/>
        <end position="724"/>
    </location>
</feature>
<dbReference type="InterPro" id="IPR011853">
    <property type="entry name" value="TRAP_DctM-Dct_fused"/>
</dbReference>
<dbReference type="EMBL" id="JBHSDS010000008">
    <property type="protein sequence ID" value="MFC4359767.1"/>
    <property type="molecule type" value="Genomic_DNA"/>
</dbReference>
<accession>A0ABD5PG05</accession>
<dbReference type="Proteomes" id="UP001595921">
    <property type="component" value="Unassembled WGS sequence"/>
</dbReference>
<sequence length="893" mass="93709">MTTDDTSPGEDETEVEDGTPDGGTAAPDEGQLSEEEKQELIQELERKRSLRGPLAVVVSLIAVAFSAYQMWLAARGFIFRFELFGTTINLGALQLLQVNAIHVGFALVLTFLLFPVSDGEGFVTRRLASASGVGESITRGLTSRERVSAVDWALILLTTLATVYFITDFGEIQNRIRVLGFGATRTVGEVIPPLGVLPVIGDTSYAYVLGVVGVLLVLEATRRALGVYLMGIVASFIVYARYAYLIPDDVPYLSILATNQLRWGAIIQNLWYNTENGVFGIPVTVSVQFIYIFILFGAFLEMSGAGQWFIDLAYALTGSRKGGPAKASILSSGFMGTISGSSIANTVTTGAFTIPLMKKSGYDAEFAGGVEASASSGGQILPPVMGAAAFLIVEFTLTPYSDVIMAAAIPAVVFFFGVWVMVHLEASRAGIGGVDPSELIPLRPHMKRGWFYLAPLALLLFYLIVERLSVARSAWYTIVAIAALIALVAAYDRSTRGPLLGGIAAIFLAEVAAFALTGADLVGALTGAGGEALGVVGAVEAAAGSLGTIIVLVSLAVMLWRPDADSPLLDYDGQVDDTAETTAEAVGRPDLRNNKAWTFGSFVLKSMDAGARTATVVVVAVAAAGIIPGVISVTGLGPNLTSLIAAIAGESLVLLLLITAVSCIILGMGMPTTVTYIILVSMLGPSFVEVSGGTIPILAAHLFILYFGVIADITPPVAVAAYAASGVAKSDPFETGIKAFSLSLNKAIVPFAFVLSPGILLIRGVGTGEEAHVITFADVMDLGWFVPEVVVPVICLFLGVTALGPTIIGYLFASVSRLERTLFAVSSVFLMAPGLVFNPVLTVLELVGVAMEATLMLDLTLRAVGLVIFAALVAKNRSDADRSTSAPRAEPSD</sequence>
<evidence type="ECO:0000256" key="1">
    <source>
        <dbReference type="SAM" id="MobiDB-lite"/>
    </source>
</evidence>
<keyword evidence="2" id="KW-1133">Transmembrane helix</keyword>
<feature type="transmembrane region" description="Helical" evidence="2">
    <location>
        <begin position="403"/>
        <end position="422"/>
    </location>
</feature>
<evidence type="ECO:0000313" key="5">
    <source>
        <dbReference type="Proteomes" id="UP001595921"/>
    </source>
</evidence>
<evidence type="ECO:0000313" key="4">
    <source>
        <dbReference type="EMBL" id="MFC4359767.1"/>
    </source>
</evidence>
<keyword evidence="2" id="KW-0812">Transmembrane</keyword>
<feature type="region of interest" description="Disordered" evidence="1">
    <location>
        <begin position="1"/>
        <end position="36"/>
    </location>
</feature>
<feature type="transmembrane region" description="Helical" evidence="2">
    <location>
        <begin position="643"/>
        <end position="667"/>
    </location>
</feature>
<dbReference type="InterPro" id="IPR010656">
    <property type="entry name" value="DctM"/>
</dbReference>
<comment type="caution">
    <text evidence="4">The sequence shown here is derived from an EMBL/GenBank/DDBJ whole genome shotgun (WGS) entry which is preliminary data.</text>
</comment>
<dbReference type="PANTHER" id="PTHR43849">
    <property type="entry name" value="BLL3936 PROTEIN"/>
    <property type="match status" value="1"/>
</dbReference>
<dbReference type="PANTHER" id="PTHR43849:SF2">
    <property type="entry name" value="BLL3936 PROTEIN"/>
    <property type="match status" value="1"/>
</dbReference>
<feature type="transmembrane region" description="Helical" evidence="2">
    <location>
        <begin position="614"/>
        <end position="637"/>
    </location>
</feature>
<dbReference type="AlphaFoldDB" id="A0ABD5PG05"/>
<feature type="transmembrane region" description="Helical" evidence="2">
    <location>
        <begin position="789"/>
        <end position="813"/>
    </location>
</feature>
<feature type="transmembrane region" description="Helical" evidence="2">
    <location>
        <begin position="674"/>
        <end position="697"/>
    </location>
</feature>